<accession>S8ATS9</accession>
<dbReference type="SUPFAM" id="SSF53335">
    <property type="entry name" value="S-adenosyl-L-methionine-dependent methyltransferases"/>
    <property type="match status" value="1"/>
</dbReference>
<evidence type="ECO:0000256" key="13">
    <source>
        <dbReference type="SAM" id="MobiDB-lite"/>
    </source>
</evidence>
<protein>
    <recommendedName>
        <fullName evidence="7">tRNA (guanine(26)-N(2))-dimethyltransferase</fullName>
        <ecNumber evidence="7">2.1.1.216</ecNumber>
    </recommendedName>
    <alternativeName>
        <fullName evidence="10">tRNA 2,2-dimethylguanosine-26 methyltransferase</fullName>
    </alternativeName>
    <alternativeName>
        <fullName evidence="9">tRNA(guanine-26,N(2)-N(2)) methyltransferase</fullName>
    </alternativeName>
    <alternativeName>
        <fullName evidence="11">tRNA(m(2,2)G26)dimethyltransferase</fullName>
    </alternativeName>
</protein>
<dbReference type="EC" id="2.1.1.216" evidence="7"/>
<dbReference type="GO" id="GO:0002940">
    <property type="term" value="P:tRNA N2-guanine methylation"/>
    <property type="evidence" value="ECO:0007669"/>
    <property type="project" value="TreeGrafter"/>
</dbReference>
<evidence type="ECO:0000256" key="6">
    <source>
        <dbReference type="ARBA" id="ARBA00022884"/>
    </source>
</evidence>
<dbReference type="eggNOG" id="KOG1253">
    <property type="taxonomic scope" value="Eukaryota"/>
</dbReference>
<feature type="region of interest" description="Disordered" evidence="13">
    <location>
        <begin position="125"/>
        <end position="174"/>
    </location>
</feature>
<dbReference type="InterPro" id="IPR002905">
    <property type="entry name" value="Trm1"/>
</dbReference>
<dbReference type="NCBIfam" id="TIGR00308">
    <property type="entry name" value="TRM1"/>
    <property type="match status" value="1"/>
</dbReference>
<keyword evidence="1 12" id="KW-0820">tRNA-binding</keyword>
<reference evidence="15" key="2">
    <citation type="submission" date="2013-04" db="EMBL/GenBank/DDBJ databases">
        <title>Genomic mechanisms accounting for the adaptation to parasitism in nematode-trapping fungi.</title>
        <authorList>
            <person name="Ahren D.G."/>
        </authorList>
    </citation>
    <scope>NUCLEOTIDE SEQUENCE [LARGE SCALE GENOMIC DNA]</scope>
    <source>
        <strain evidence="15">CBS 200.50</strain>
    </source>
</reference>
<dbReference type="AlphaFoldDB" id="S8ATS9"/>
<organism evidence="14 15">
    <name type="scientific">Dactylellina haptotyla (strain CBS 200.50)</name>
    <name type="common">Nematode-trapping fungus</name>
    <name type="synonym">Monacrosporium haptotylum</name>
    <dbReference type="NCBI Taxonomy" id="1284197"/>
    <lineage>
        <taxon>Eukaryota</taxon>
        <taxon>Fungi</taxon>
        <taxon>Dikarya</taxon>
        <taxon>Ascomycota</taxon>
        <taxon>Pezizomycotina</taxon>
        <taxon>Orbiliomycetes</taxon>
        <taxon>Orbiliales</taxon>
        <taxon>Orbiliaceae</taxon>
        <taxon>Dactylellina</taxon>
    </lineage>
</organism>
<gene>
    <name evidence="14" type="ORF">H072_1649</name>
</gene>
<feature type="compositionally biased region" description="Basic and acidic residues" evidence="13">
    <location>
        <begin position="729"/>
        <end position="758"/>
    </location>
</feature>
<feature type="compositionally biased region" description="Basic and acidic residues" evidence="13">
    <location>
        <begin position="833"/>
        <end position="845"/>
    </location>
</feature>
<keyword evidence="3 12" id="KW-0808">Transferase</keyword>
<feature type="compositionally biased region" description="Basic and acidic residues" evidence="13">
    <location>
        <begin position="806"/>
        <end position="818"/>
    </location>
</feature>
<name>S8ATS9_DACHA</name>
<feature type="region of interest" description="Disordered" evidence="13">
    <location>
        <begin position="725"/>
        <end position="845"/>
    </location>
</feature>
<evidence type="ECO:0000313" key="15">
    <source>
        <dbReference type="Proteomes" id="UP000015100"/>
    </source>
</evidence>
<comment type="similarity">
    <text evidence="12">Belongs to the class I-like SAM-binding methyltransferase superfamily. Trm1 family.</text>
</comment>
<dbReference type="EMBL" id="AQGS01000050">
    <property type="protein sequence ID" value="EPS44356.1"/>
    <property type="molecule type" value="Genomic_DNA"/>
</dbReference>
<evidence type="ECO:0000313" key="14">
    <source>
        <dbReference type="EMBL" id="EPS44356.1"/>
    </source>
</evidence>
<dbReference type="PROSITE" id="PS51626">
    <property type="entry name" value="SAM_MT_TRM1"/>
    <property type="match status" value="1"/>
</dbReference>
<evidence type="ECO:0000256" key="1">
    <source>
        <dbReference type="ARBA" id="ARBA00022555"/>
    </source>
</evidence>
<evidence type="ECO:0000256" key="9">
    <source>
        <dbReference type="ARBA" id="ARBA00077143"/>
    </source>
</evidence>
<dbReference type="InterPro" id="IPR042296">
    <property type="entry name" value="tRNA_met_Trm1_C"/>
</dbReference>
<comment type="catalytic activity">
    <reaction evidence="8">
        <text>guanosine(26) in tRNA + 2 S-adenosyl-L-methionine = N(2)-dimethylguanosine(26) in tRNA + 2 S-adenosyl-L-homocysteine + 2 H(+)</text>
        <dbReference type="Rhea" id="RHEA:43140"/>
        <dbReference type="Rhea" id="RHEA-COMP:10359"/>
        <dbReference type="Rhea" id="RHEA-COMP:10360"/>
        <dbReference type="ChEBI" id="CHEBI:15378"/>
        <dbReference type="ChEBI" id="CHEBI:57856"/>
        <dbReference type="ChEBI" id="CHEBI:59789"/>
        <dbReference type="ChEBI" id="CHEBI:74269"/>
        <dbReference type="ChEBI" id="CHEBI:74513"/>
        <dbReference type="EC" id="2.1.1.216"/>
    </reaction>
</comment>
<dbReference type="CDD" id="cd02440">
    <property type="entry name" value="AdoMet_MTases"/>
    <property type="match status" value="1"/>
</dbReference>
<evidence type="ECO:0000256" key="12">
    <source>
        <dbReference type="PROSITE-ProRule" id="PRU00958"/>
    </source>
</evidence>
<keyword evidence="5 12" id="KW-0819">tRNA processing</keyword>
<dbReference type="OMA" id="HVTANDM"/>
<evidence type="ECO:0000256" key="8">
    <source>
        <dbReference type="ARBA" id="ARBA00051897"/>
    </source>
</evidence>
<evidence type="ECO:0000256" key="11">
    <source>
        <dbReference type="ARBA" id="ARBA00083299"/>
    </source>
</evidence>
<dbReference type="STRING" id="1284197.S8ATS9"/>
<dbReference type="OrthoDB" id="6349953at2759"/>
<dbReference type="Gene3D" id="3.40.50.150">
    <property type="entry name" value="Vaccinia Virus protein VP39"/>
    <property type="match status" value="1"/>
</dbReference>
<evidence type="ECO:0000256" key="10">
    <source>
        <dbReference type="ARBA" id="ARBA00082896"/>
    </source>
</evidence>
<dbReference type="PANTHER" id="PTHR10631:SF3">
    <property type="entry name" value="TRNA (GUANINE(26)-N(2))-DIMETHYLTRANSFERASE"/>
    <property type="match status" value="1"/>
</dbReference>
<keyword evidence="4 12" id="KW-0949">S-adenosyl-L-methionine</keyword>
<feature type="compositionally biased region" description="Low complexity" evidence="13">
    <location>
        <begin position="38"/>
        <end position="54"/>
    </location>
</feature>
<evidence type="ECO:0000256" key="4">
    <source>
        <dbReference type="ARBA" id="ARBA00022691"/>
    </source>
</evidence>
<dbReference type="Gene3D" id="3.30.56.70">
    <property type="entry name" value="N2,N2-dimethylguanosine tRNA methyltransferase, C-terminal domain"/>
    <property type="match status" value="1"/>
</dbReference>
<evidence type="ECO:0000256" key="3">
    <source>
        <dbReference type="ARBA" id="ARBA00022679"/>
    </source>
</evidence>
<dbReference type="PANTHER" id="PTHR10631">
    <property type="entry name" value="N 2 ,N 2 -DIMETHYLGUANOSINE TRNA METHYLTRANSFERASE"/>
    <property type="match status" value="1"/>
</dbReference>
<dbReference type="FunFam" id="3.30.56.70:FF:000001">
    <property type="entry name" value="tRNA (guanine(26)-N(2))-dimethyltransferase"/>
    <property type="match status" value="1"/>
</dbReference>
<dbReference type="Proteomes" id="UP000015100">
    <property type="component" value="Unassembled WGS sequence"/>
</dbReference>
<reference evidence="14 15" key="1">
    <citation type="journal article" date="2013" name="PLoS Genet.">
        <title>Genomic mechanisms accounting for the adaptation to parasitism in nematode-trapping fungi.</title>
        <authorList>
            <person name="Meerupati T."/>
            <person name="Andersson K.M."/>
            <person name="Friman E."/>
            <person name="Kumar D."/>
            <person name="Tunlid A."/>
            <person name="Ahren D."/>
        </authorList>
    </citation>
    <scope>NUCLEOTIDE SEQUENCE [LARGE SCALE GENOMIC DNA]</scope>
    <source>
        <strain evidence="14 15">CBS 200.50</strain>
    </source>
</reference>
<evidence type="ECO:0000256" key="5">
    <source>
        <dbReference type="ARBA" id="ARBA00022694"/>
    </source>
</evidence>
<keyword evidence="15" id="KW-1185">Reference proteome</keyword>
<feature type="region of interest" description="Disordered" evidence="13">
    <location>
        <begin position="1"/>
        <end position="71"/>
    </location>
</feature>
<keyword evidence="2 12" id="KW-0489">Methyltransferase</keyword>
<feature type="compositionally biased region" description="Basic residues" evidence="13">
    <location>
        <begin position="770"/>
        <end position="779"/>
    </location>
</feature>
<feature type="compositionally biased region" description="Low complexity" evidence="13">
    <location>
        <begin position="151"/>
        <end position="168"/>
    </location>
</feature>
<keyword evidence="6 12" id="KW-0694">RNA-binding</keyword>
<evidence type="ECO:0000256" key="2">
    <source>
        <dbReference type="ARBA" id="ARBA00022603"/>
    </source>
</evidence>
<sequence>MARRKARAARAAANKENDDNAATDITLPDAPPLPSTDGAPPGGQAQARQQQNGNSKKRKSPHPDTSVLETAEVNGVTYKVQPEGLAKILLPNEKSHEVFYNYIQQFNRDMTMAVTRAFGEVLESERKASKRKHRGGFKHKKKQKTPDSNNDPAAVAAAPEAVTPTEDTAAAEEDEMADDVEFTIDGANPADDATKPKQRFAVLDALSATGLRALRYAKEIPFVTHVTANDMSPSAVESITRNVEFNGVSDIVRLSHDNAVGHMYRTAFPAYLPDPAPGNPHRMKQTRPEKYHVIDLDPYGSAAPFIDSALQALEDGGLLSVTCTDAAIFASTSYPEKTFATYGGLPSKGDYSHEAGLRMVLMSIATTAARYGLHIEPLLSLSIDYYCRVFVRVRKSPENVKKLASKSMVVVACDSGCGSWKAQEMGTMRERTNVSRAGVVNTNFKYGIAQVVDSGNCEHCGFKMHVAGPMWSDPIHSAGFLNHLLSNVLGNEVVREYGTLGRVTGMLKLALGELMPVDTPPPTPSPASPVQKAEEDKIVTPAPGQAKPAEGEPLDRLTTKRKARQRADAAVVINGTTPISTSTPYRQRNPTSDPLALFIMPTQLSRVLHCEAPSVSAVRGALLGLGYHVTKSHCRPGSLKTNAPWSALWRIMRAWIKVERPIKDGTLSEGMAGYRILYGPQVDPAEDFSDVVFDEALGKDKDKAKGEIMYQMNPNAYWGPMAKANKKGLTAEESSRQGNAEKDKRRREEKERRMKEAEEQGVDLAGQQQGKKKRRKNKKGGNGELEGGDMLPPATAAEQIDVTKGVTEETPARTRESDGAQYGMAGISASDLQRLDEQESAARKA</sequence>
<dbReference type="GO" id="GO:0160104">
    <property type="term" value="F:tRNA (guanine(26)-N2)-dimethyltransferase activity"/>
    <property type="evidence" value="ECO:0007669"/>
    <property type="project" value="UniProtKB-EC"/>
</dbReference>
<dbReference type="HOGENOM" id="CLU_010862_2_0_1"/>
<proteinExistence type="inferred from homology"/>
<dbReference type="GO" id="GO:0000049">
    <property type="term" value="F:tRNA binding"/>
    <property type="evidence" value="ECO:0007669"/>
    <property type="project" value="UniProtKB-UniRule"/>
</dbReference>
<dbReference type="Pfam" id="PF02005">
    <property type="entry name" value="TRM"/>
    <property type="match status" value="2"/>
</dbReference>
<evidence type="ECO:0000256" key="7">
    <source>
        <dbReference type="ARBA" id="ARBA00039099"/>
    </source>
</evidence>
<dbReference type="GO" id="GO:0005634">
    <property type="term" value="C:nucleus"/>
    <property type="evidence" value="ECO:0007669"/>
    <property type="project" value="TreeGrafter"/>
</dbReference>
<comment type="caution">
    <text evidence="14">The sequence shown here is derived from an EMBL/GenBank/DDBJ whole genome shotgun (WGS) entry which is preliminary data.</text>
</comment>
<dbReference type="InterPro" id="IPR029063">
    <property type="entry name" value="SAM-dependent_MTases_sf"/>
</dbReference>
<feature type="compositionally biased region" description="Basic residues" evidence="13">
    <location>
        <begin position="128"/>
        <end position="143"/>
    </location>
</feature>